<organism evidence="2 3">
    <name type="scientific">Polyplax serrata</name>
    <name type="common">Common mouse louse</name>
    <dbReference type="NCBI Taxonomy" id="468196"/>
    <lineage>
        <taxon>Eukaryota</taxon>
        <taxon>Metazoa</taxon>
        <taxon>Ecdysozoa</taxon>
        <taxon>Arthropoda</taxon>
        <taxon>Hexapoda</taxon>
        <taxon>Insecta</taxon>
        <taxon>Pterygota</taxon>
        <taxon>Neoptera</taxon>
        <taxon>Paraneoptera</taxon>
        <taxon>Psocodea</taxon>
        <taxon>Troctomorpha</taxon>
        <taxon>Phthiraptera</taxon>
        <taxon>Anoplura</taxon>
        <taxon>Polyplacidae</taxon>
        <taxon>Polyplax</taxon>
    </lineage>
</organism>
<dbReference type="EMBL" id="JAWJWF010000007">
    <property type="protein sequence ID" value="KAK6630771.1"/>
    <property type="molecule type" value="Genomic_DNA"/>
</dbReference>
<feature type="compositionally biased region" description="Low complexity" evidence="1">
    <location>
        <begin position="60"/>
        <end position="70"/>
    </location>
</feature>
<accession>A0ABR1AX78</accession>
<gene>
    <name evidence="2" type="ORF">RUM44_002940</name>
</gene>
<feature type="region of interest" description="Disordered" evidence="1">
    <location>
        <begin position="90"/>
        <end position="170"/>
    </location>
</feature>
<keyword evidence="3" id="KW-1185">Reference proteome</keyword>
<feature type="compositionally biased region" description="Gly residues" evidence="1">
    <location>
        <begin position="130"/>
        <end position="141"/>
    </location>
</feature>
<evidence type="ECO:0000313" key="2">
    <source>
        <dbReference type="EMBL" id="KAK6630771.1"/>
    </source>
</evidence>
<dbReference type="Proteomes" id="UP001359485">
    <property type="component" value="Unassembled WGS sequence"/>
</dbReference>
<feature type="compositionally biased region" description="Basic and acidic residues" evidence="1">
    <location>
        <begin position="200"/>
        <end position="215"/>
    </location>
</feature>
<evidence type="ECO:0000256" key="1">
    <source>
        <dbReference type="SAM" id="MobiDB-lite"/>
    </source>
</evidence>
<evidence type="ECO:0000313" key="3">
    <source>
        <dbReference type="Proteomes" id="UP001359485"/>
    </source>
</evidence>
<feature type="compositionally biased region" description="Gly residues" evidence="1">
    <location>
        <begin position="50"/>
        <end position="59"/>
    </location>
</feature>
<name>A0ABR1AX78_POLSC</name>
<feature type="region of interest" description="Disordered" evidence="1">
    <location>
        <begin position="38"/>
        <end position="73"/>
    </location>
</feature>
<feature type="region of interest" description="Disordered" evidence="1">
    <location>
        <begin position="184"/>
        <end position="215"/>
    </location>
</feature>
<reference evidence="2 3" key="1">
    <citation type="submission" date="2023-09" db="EMBL/GenBank/DDBJ databases">
        <title>Genomes of two closely related lineages of the louse Polyplax serrata with different host specificities.</title>
        <authorList>
            <person name="Martinu J."/>
            <person name="Tarabai H."/>
            <person name="Stefka J."/>
            <person name="Hypsa V."/>
        </authorList>
    </citation>
    <scope>NUCLEOTIDE SEQUENCE [LARGE SCALE GENOMIC DNA]</scope>
    <source>
        <strain evidence="2">98ZLc_SE</strain>
    </source>
</reference>
<proteinExistence type="predicted"/>
<sequence>MSDMSKIPQESLGEALEAAVREAVDDKTYRKVKRCSYAQTPQDTLSQLLGKGGAGGNSGQNGPPGQTPGNITDPAILDQLMAALLGQQSGQNTTPHQAFNRMRPMSRSMRHSMRVKTDGSRRSSWLNQNQGGGGSGSGGGNNSSSGQLPTIMEGSGNRHNASKRMSLSERALNVPIVRNVLQTISNVPQRLSTGGEDEESGRFERKNSDTPLTKD</sequence>
<protein>
    <submittedName>
        <fullName evidence="2">Uncharacterized protein</fullName>
    </submittedName>
</protein>
<comment type="caution">
    <text evidence="2">The sequence shown here is derived from an EMBL/GenBank/DDBJ whole genome shotgun (WGS) entry which is preliminary data.</text>
</comment>